<evidence type="ECO:0008006" key="3">
    <source>
        <dbReference type="Google" id="ProtNLM"/>
    </source>
</evidence>
<reference evidence="1 2" key="1">
    <citation type="journal article" date="2019" name="Syst. Appl. Microbiol.">
        <title>Microvirga tunisiensis sp. nov., a root nodule symbiotic bacterium isolated from Lupinus micranthus and L. luteus grown in Northern Tunisia.</title>
        <authorList>
            <person name="Msaddak A."/>
            <person name="Rejili M."/>
            <person name="Duran D."/>
            <person name="Mars M."/>
            <person name="Palacios J.M."/>
            <person name="Ruiz-Argueso T."/>
            <person name="Rey L."/>
            <person name="Imperial J."/>
        </authorList>
    </citation>
    <scope>NUCLEOTIDE SEQUENCE [LARGE SCALE GENOMIC DNA]</scope>
    <source>
        <strain evidence="1 2">Lmie10</strain>
    </source>
</reference>
<name>A0A5N7N3L6_9HYPH</name>
<dbReference type="AlphaFoldDB" id="A0A5N7N3L6"/>
<keyword evidence="2" id="KW-1185">Reference proteome</keyword>
<dbReference type="OrthoDB" id="7298998at2"/>
<evidence type="ECO:0000313" key="2">
    <source>
        <dbReference type="Proteomes" id="UP000403266"/>
    </source>
</evidence>
<organism evidence="1 2">
    <name type="scientific">Microvirga tunisiensis</name>
    <dbReference type="NCBI Taxonomy" id="2108360"/>
    <lineage>
        <taxon>Bacteria</taxon>
        <taxon>Pseudomonadati</taxon>
        <taxon>Pseudomonadota</taxon>
        <taxon>Alphaproteobacteria</taxon>
        <taxon>Hyphomicrobiales</taxon>
        <taxon>Methylobacteriaceae</taxon>
        <taxon>Microvirga</taxon>
    </lineage>
</organism>
<sequence length="89" mass="10156">MPSNTAETAPTQRDRHLRIIQERGRLDWQKAVNYGRRSLGEVAMMRYKTLIGRRLHARTLPTQKTEAAAACKVINIMTHLGMLVSQRIA</sequence>
<protein>
    <recommendedName>
        <fullName evidence="3">Transposase</fullName>
    </recommendedName>
</protein>
<evidence type="ECO:0000313" key="1">
    <source>
        <dbReference type="EMBL" id="MPR30226.1"/>
    </source>
</evidence>
<proteinExistence type="predicted"/>
<dbReference type="Proteomes" id="UP000403266">
    <property type="component" value="Unassembled WGS sequence"/>
</dbReference>
<dbReference type="EMBL" id="VOSK01000330">
    <property type="protein sequence ID" value="MPR30226.1"/>
    <property type="molecule type" value="Genomic_DNA"/>
</dbReference>
<accession>A0A5N7N3L6</accession>
<comment type="caution">
    <text evidence="1">The sequence shown here is derived from an EMBL/GenBank/DDBJ whole genome shotgun (WGS) entry which is preliminary data.</text>
</comment>
<gene>
    <name evidence="1" type="ORF">FS320_35595</name>
</gene>